<comment type="caution">
    <text evidence="2">The sequence shown here is derived from an EMBL/GenBank/DDBJ whole genome shotgun (WGS) entry which is preliminary data.</text>
</comment>
<protein>
    <recommendedName>
        <fullName evidence="1">N-acetyltransferase domain-containing protein</fullName>
    </recommendedName>
</protein>
<feature type="domain" description="N-acetyltransferase" evidence="1">
    <location>
        <begin position="1"/>
        <end position="69"/>
    </location>
</feature>
<sequence>MPNLFNKGIGTNMVTDFIKFISKGTDANIIILDPEVSNYRAVRCYEKCGFMKVKKINDGNNWLMEHRIR</sequence>
<reference evidence="3" key="1">
    <citation type="journal article" date="2019" name="Int. J. Syst. Evol. Microbiol.">
        <title>The Global Catalogue of Microorganisms (GCM) 10K type strain sequencing project: providing services to taxonomists for standard genome sequencing and annotation.</title>
        <authorList>
            <consortium name="The Broad Institute Genomics Platform"/>
            <consortium name="The Broad Institute Genome Sequencing Center for Infectious Disease"/>
            <person name="Wu L."/>
            <person name="Ma J."/>
        </authorList>
    </citation>
    <scope>NUCLEOTIDE SEQUENCE [LARGE SCALE GENOMIC DNA]</scope>
    <source>
        <strain evidence="3">CGMCC 1.15353</strain>
    </source>
</reference>
<proteinExistence type="predicted"/>
<evidence type="ECO:0000313" key="3">
    <source>
        <dbReference type="Proteomes" id="UP000642571"/>
    </source>
</evidence>
<dbReference type="Proteomes" id="UP000642571">
    <property type="component" value="Unassembled WGS sequence"/>
</dbReference>
<keyword evidence="3" id="KW-1185">Reference proteome</keyword>
<evidence type="ECO:0000313" key="2">
    <source>
        <dbReference type="EMBL" id="GGD13549.1"/>
    </source>
</evidence>
<dbReference type="InterPro" id="IPR016181">
    <property type="entry name" value="Acyl_CoA_acyltransferase"/>
</dbReference>
<dbReference type="RefSeq" id="WP_268235060.1">
    <property type="nucleotide sequence ID" value="NZ_BMIN01000008.1"/>
</dbReference>
<dbReference type="SUPFAM" id="SSF55729">
    <property type="entry name" value="Acyl-CoA N-acyltransferases (Nat)"/>
    <property type="match status" value="1"/>
</dbReference>
<name>A0ABQ1Q4J1_9BACI</name>
<dbReference type="Pfam" id="PF13523">
    <property type="entry name" value="Acetyltransf_8"/>
    <property type="match status" value="1"/>
</dbReference>
<dbReference type="Gene3D" id="3.40.630.30">
    <property type="match status" value="1"/>
</dbReference>
<dbReference type="InterPro" id="IPR000182">
    <property type="entry name" value="GNAT_dom"/>
</dbReference>
<dbReference type="PROSITE" id="PS51186">
    <property type="entry name" value="GNAT"/>
    <property type="match status" value="1"/>
</dbReference>
<gene>
    <name evidence="2" type="ORF">GCM10011389_21460</name>
</gene>
<dbReference type="EMBL" id="BMIN01000008">
    <property type="protein sequence ID" value="GGD13549.1"/>
    <property type="molecule type" value="Genomic_DNA"/>
</dbReference>
<evidence type="ECO:0000259" key="1">
    <source>
        <dbReference type="PROSITE" id="PS51186"/>
    </source>
</evidence>
<organism evidence="2 3">
    <name type="scientific">Pontibacillus salipaludis</name>
    <dbReference type="NCBI Taxonomy" id="1697394"/>
    <lineage>
        <taxon>Bacteria</taxon>
        <taxon>Bacillati</taxon>
        <taxon>Bacillota</taxon>
        <taxon>Bacilli</taxon>
        <taxon>Bacillales</taxon>
        <taxon>Bacillaceae</taxon>
        <taxon>Pontibacillus</taxon>
    </lineage>
</organism>
<accession>A0ABQ1Q4J1</accession>